<dbReference type="Pfam" id="PF00583">
    <property type="entry name" value="Acetyltransf_1"/>
    <property type="match status" value="1"/>
</dbReference>
<gene>
    <name evidence="4" type="ORF">AAY42_12175</name>
</gene>
<dbReference type="RefSeq" id="WP_055395574.1">
    <property type="nucleotide sequence ID" value="NZ_LCTZ01000002.1"/>
</dbReference>
<keyword evidence="1 4" id="KW-0808">Transferase</keyword>
<name>A0A0Q0XHN0_9FLAO</name>
<protein>
    <submittedName>
        <fullName evidence="4">GNAT family acetyltransferase</fullName>
    </submittedName>
</protein>
<dbReference type="AlphaFoldDB" id="A0A0Q0XHN0"/>
<evidence type="ECO:0000256" key="1">
    <source>
        <dbReference type="ARBA" id="ARBA00022679"/>
    </source>
</evidence>
<dbReference type="PROSITE" id="PS51186">
    <property type="entry name" value="GNAT"/>
    <property type="match status" value="1"/>
</dbReference>
<dbReference type="InterPro" id="IPR051556">
    <property type="entry name" value="N-term/lysine_N-AcTrnsfr"/>
</dbReference>
<accession>A0A0Q0XHN0</accession>
<dbReference type="OrthoDB" id="7205533at2"/>
<evidence type="ECO:0000259" key="3">
    <source>
        <dbReference type="PROSITE" id="PS51186"/>
    </source>
</evidence>
<dbReference type="PANTHER" id="PTHR42919">
    <property type="entry name" value="N-ALPHA-ACETYLTRANSFERASE"/>
    <property type="match status" value="1"/>
</dbReference>
<sequence length="171" mass="20124">MRLNLRLCTNLDVDVLTKISRDTFGAAFEKDNDPNDFKDYMDFAFGKEKLLSELKNPNSSFYFVFDAETLVGYFKVNEKEAQTDVNDGESLELERIYVVQSYQGKQIGGWMLDNIVELARKEAKTYIWLGVWERNIRAIKFYQKRGFKQFGTHPYFIGNDKQTDWLLRLDL</sequence>
<dbReference type="Gene3D" id="3.40.630.30">
    <property type="match status" value="1"/>
</dbReference>
<proteinExistence type="predicted"/>
<dbReference type="CDD" id="cd04301">
    <property type="entry name" value="NAT_SF"/>
    <property type="match status" value="1"/>
</dbReference>
<dbReference type="InterPro" id="IPR016181">
    <property type="entry name" value="Acyl_CoA_acyltransferase"/>
</dbReference>
<keyword evidence="5" id="KW-1185">Reference proteome</keyword>
<dbReference type="GO" id="GO:0016747">
    <property type="term" value="F:acyltransferase activity, transferring groups other than amino-acyl groups"/>
    <property type="evidence" value="ECO:0007669"/>
    <property type="project" value="InterPro"/>
</dbReference>
<keyword evidence="2" id="KW-0012">Acyltransferase</keyword>
<organism evidence="4 5">
    <name type="scientific">Flagellimonas eckloniae</name>
    <dbReference type="NCBI Taxonomy" id="346185"/>
    <lineage>
        <taxon>Bacteria</taxon>
        <taxon>Pseudomonadati</taxon>
        <taxon>Bacteroidota</taxon>
        <taxon>Flavobacteriia</taxon>
        <taxon>Flavobacteriales</taxon>
        <taxon>Flavobacteriaceae</taxon>
        <taxon>Flagellimonas</taxon>
    </lineage>
</organism>
<reference evidence="4 5" key="1">
    <citation type="submission" date="2015-04" db="EMBL/GenBank/DDBJ databases">
        <title>Complete genome of flavobacterium.</title>
        <authorList>
            <person name="Kwon Y.M."/>
            <person name="Kim S.-J."/>
        </authorList>
    </citation>
    <scope>NUCLEOTIDE SEQUENCE [LARGE SCALE GENOMIC DNA]</scope>
    <source>
        <strain evidence="4 5">DK169</strain>
    </source>
</reference>
<dbReference type="EMBL" id="LCTZ01000002">
    <property type="protein sequence ID" value="KQC30543.1"/>
    <property type="molecule type" value="Genomic_DNA"/>
</dbReference>
<evidence type="ECO:0000313" key="5">
    <source>
        <dbReference type="Proteomes" id="UP000050827"/>
    </source>
</evidence>
<comment type="caution">
    <text evidence="4">The sequence shown here is derived from an EMBL/GenBank/DDBJ whole genome shotgun (WGS) entry which is preliminary data.</text>
</comment>
<dbReference type="Proteomes" id="UP000050827">
    <property type="component" value="Unassembled WGS sequence"/>
</dbReference>
<dbReference type="InterPro" id="IPR000182">
    <property type="entry name" value="GNAT_dom"/>
</dbReference>
<feature type="domain" description="N-acetyltransferase" evidence="3">
    <location>
        <begin position="3"/>
        <end position="171"/>
    </location>
</feature>
<evidence type="ECO:0000313" key="4">
    <source>
        <dbReference type="EMBL" id="KQC30543.1"/>
    </source>
</evidence>
<dbReference type="SUPFAM" id="SSF55729">
    <property type="entry name" value="Acyl-CoA N-acyltransferases (Nat)"/>
    <property type="match status" value="1"/>
</dbReference>
<dbReference type="PANTHER" id="PTHR42919:SF8">
    <property type="entry name" value="N-ALPHA-ACETYLTRANSFERASE 50"/>
    <property type="match status" value="1"/>
</dbReference>
<evidence type="ECO:0000256" key="2">
    <source>
        <dbReference type="ARBA" id="ARBA00023315"/>
    </source>
</evidence>